<evidence type="ECO:0000313" key="2">
    <source>
        <dbReference type="Proteomes" id="UP001596547"/>
    </source>
</evidence>
<dbReference type="RefSeq" id="WP_276303762.1">
    <property type="nucleotide sequence ID" value="NZ_CP119992.1"/>
</dbReference>
<dbReference type="SUPFAM" id="SSF55486">
    <property type="entry name" value="Metalloproteases ('zincins'), catalytic domain"/>
    <property type="match status" value="1"/>
</dbReference>
<sequence length="252" mass="27406">MKRRKFLLSAGAIGSMGFTGRWISRPEDTLNVKVWFSERAAAYPGLRRRVGDYLGRAFRRAHDGTVLEFGGTLRVSTERAYDLVVGGEWPRRLAQGSAGLGPATPCDDVNLLVTDEPLTEWPTGAGVPHVAAVGGAAAMASLPPAAIASTVVGRTWGTYAMQVALHECGHALGLDHDVGSMRPDDGALVVSPMVSGYPWETQSIKAEYFDYERSVCGCRYVEPDGREPRLMLRYSDCAAERIRTYRGGVTPW</sequence>
<comment type="caution">
    <text evidence="1">The sequence shown here is derived from an EMBL/GenBank/DDBJ whole genome shotgun (WGS) entry which is preliminary data.</text>
</comment>
<dbReference type="Gene3D" id="3.40.390.10">
    <property type="entry name" value="Collagenase (Catalytic Domain)"/>
    <property type="match status" value="1"/>
</dbReference>
<keyword evidence="2" id="KW-1185">Reference proteome</keyword>
<name>A0ABD6A8N0_9EURY</name>
<proteinExistence type="predicted"/>
<dbReference type="Proteomes" id="UP001596547">
    <property type="component" value="Unassembled WGS sequence"/>
</dbReference>
<dbReference type="EMBL" id="JBHTBF010000002">
    <property type="protein sequence ID" value="MFC7316979.1"/>
    <property type="molecule type" value="Genomic_DNA"/>
</dbReference>
<reference evidence="1 2" key="1">
    <citation type="journal article" date="2019" name="Int. J. Syst. Evol. Microbiol.">
        <title>The Global Catalogue of Microorganisms (GCM) 10K type strain sequencing project: providing services to taxonomists for standard genome sequencing and annotation.</title>
        <authorList>
            <consortium name="The Broad Institute Genomics Platform"/>
            <consortium name="The Broad Institute Genome Sequencing Center for Infectious Disease"/>
            <person name="Wu L."/>
            <person name="Ma J."/>
        </authorList>
    </citation>
    <scope>NUCLEOTIDE SEQUENCE [LARGE SCALE GENOMIC DNA]</scope>
    <source>
        <strain evidence="1 2">PSR21</strain>
    </source>
</reference>
<dbReference type="AlphaFoldDB" id="A0ABD6A8N0"/>
<accession>A0ABD6A8N0</accession>
<evidence type="ECO:0000313" key="1">
    <source>
        <dbReference type="EMBL" id="MFC7316979.1"/>
    </source>
</evidence>
<organism evidence="1 2">
    <name type="scientific">Halomarina halobia</name>
    <dbReference type="NCBI Taxonomy" id="3033386"/>
    <lineage>
        <taxon>Archaea</taxon>
        <taxon>Methanobacteriati</taxon>
        <taxon>Methanobacteriota</taxon>
        <taxon>Stenosarchaea group</taxon>
        <taxon>Halobacteria</taxon>
        <taxon>Halobacteriales</taxon>
        <taxon>Natronomonadaceae</taxon>
        <taxon>Halomarina</taxon>
    </lineage>
</organism>
<protein>
    <recommendedName>
        <fullName evidence="3">Peptidase M10A and M12B matrixin and adamalysin</fullName>
    </recommendedName>
</protein>
<evidence type="ECO:0008006" key="3">
    <source>
        <dbReference type="Google" id="ProtNLM"/>
    </source>
</evidence>
<dbReference type="InterPro" id="IPR024079">
    <property type="entry name" value="MetalloPept_cat_dom_sf"/>
</dbReference>
<gene>
    <name evidence="1" type="ORF">ACFQPE_09245</name>
</gene>
<dbReference type="GeneID" id="79316368"/>